<dbReference type="PANTHER" id="PTHR46211">
    <property type="entry name" value="GLYCEROPHOSPHORYL DIESTER PHOSPHODIESTERASE"/>
    <property type="match status" value="1"/>
</dbReference>
<dbReference type="AlphaFoldDB" id="H5XUZ8"/>
<feature type="domain" description="GP-PDE" evidence="1">
    <location>
        <begin position="12"/>
        <end position="240"/>
    </location>
</feature>
<dbReference type="Proteomes" id="UP000005104">
    <property type="component" value="Chromosome"/>
</dbReference>
<dbReference type="SUPFAM" id="SSF51695">
    <property type="entry name" value="PLC-like phosphodiesterases"/>
    <property type="match status" value="1"/>
</dbReference>
<protein>
    <submittedName>
        <fullName evidence="2">Glycerophosphoryl diester phosphodiesterase</fullName>
    </submittedName>
</protein>
<dbReference type="GO" id="GO:0008081">
    <property type="term" value="F:phosphoric diester hydrolase activity"/>
    <property type="evidence" value="ECO:0007669"/>
    <property type="project" value="InterPro"/>
</dbReference>
<dbReference type="InterPro" id="IPR030395">
    <property type="entry name" value="GP_PDE_dom"/>
</dbReference>
<dbReference type="RefSeq" id="WP_007783141.1">
    <property type="nucleotide sequence ID" value="NZ_CM001441.1"/>
</dbReference>
<dbReference type="HOGENOM" id="CLU_030006_3_5_9"/>
<dbReference type="GO" id="GO:0006629">
    <property type="term" value="P:lipid metabolic process"/>
    <property type="evidence" value="ECO:0007669"/>
    <property type="project" value="InterPro"/>
</dbReference>
<dbReference type="Gene3D" id="3.20.20.190">
    <property type="entry name" value="Phosphatidylinositol (PI) phosphodiesterase"/>
    <property type="match status" value="1"/>
</dbReference>
<dbReference type="EMBL" id="CM001441">
    <property type="protein sequence ID" value="EHQ89450.1"/>
    <property type="molecule type" value="Genomic_DNA"/>
</dbReference>
<name>H5XUZ8_9FIRM</name>
<sequence>MGSFINKRVKGFEIIAHRGYQLLFPENTLAAFRKALDLGADGIELDVQMSYDKVPIVIHDETVDRTTNGHGPVTSMTLKELRELDAGAKFSHFYRGQKVPSLHEALLTVRQKGKMYIELKKTVTSSDLECILYEIYKCEMENYVTVISFNFEQLENFRHLNSSIPLGKLLLPGDFNIERMKEANITLACAPYQAFIEIPQLLPLLKFNGLVPNANGITNRRTARYLLQSGINILGSDMAL</sequence>
<dbReference type="InterPro" id="IPR017946">
    <property type="entry name" value="PLC-like_Pdiesterase_TIM-brl"/>
</dbReference>
<evidence type="ECO:0000259" key="1">
    <source>
        <dbReference type="PROSITE" id="PS51704"/>
    </source>
</evidence>
<organism evidence="2 3">
    <name type="scientific">Desulfosporosinus youngiae DSM 17734</name>
    <dbReference type="NCBI Taxonomy" id="768710"/>
    <lineage>
        <taxon>Bacteria</taxon>
        <taxon>Bacillati</taxon>
        <taxon>Bacillota</taxon>
        <taxon>Clostridia</taxon>
        <taxon>Eubacteriales</taxon>
        <taxon>Desulfitobacteriaceae</taxon>
        <taxon>Desulfosporosinus</taxon>
    </lineage>
</organism>
<dbReference type="Pfam" id="PF03009">
    <property type="entry name" value="GDPD"/>
    <property type="match status" value="1"/>
</dbReference>
<evidence type="ECO:0000313" key="3">
    <source>
        <dbReference type="Proteomes" id="UP000005104"/>
    </source>
</evidence>
<proteinExistence type="predicted"/>
<dbReference type="STRING" id="768710.DesyoDRAFT_2370"/>
<dbReference type="PROSITE" id="PS51704">
    <property type="entry name" value="GP_PDE"/>
    <property type="match status" value="1"/>
</dbReference>
<evidence type="ECO:0000313" key="2">
    <source>
        <dbReference type="EMBL" id="EHQ89450.1"/>
    </source>
</evidence>
<keyword evidence="3" id="KW-1185">Reference proteome</keyword>
<gene>
    <name evidence="2" type="ORF">DesyoDRAFT_2370</name>
</gene>
<dbReference type="eggNOG" id="COG0584">
    <property type="taxonomic scope" value="Bacteria"/>
</dbReference>
<dbReference type="OrthoDB" id="384721at2"/>
<dbReference type="PANTHER" id="PTHR46211:SF14">
    <property type="entry name" value="GLYCEROPHOSPHODIESTER PHOSPHODIESTERASE"/>
    <property type="match status" value="1"/>
</dbReference>
<accession>H5XUZ8</accession>
<reference evidence="2 3" key="1">
    <citation type="submission" date="2011-11" db="EMBL/GenBank/DDBJ databases">
        <title>The Noncontiguous Finished genome of Desulfosporosinus youngiae DSM 17734.</title>
        <authorList>
            <consortium name="US DOE Joint Genome Institute (JGI-PGF)"/>
            <person name="Lucas S."/>
            <person name="Han J."/>
            <person name="Lapidus A."/>
            <person name="Cheng J.-F."/>
            <person name="Goodwin L."/>
            <person name="Pitluck S."/>
            <person name="Peters L."/>
            <person name="Ovchinnikova G."/>
            <person name="Lu M."/>
            <person name="Land M.L."/>
            <person name="Hauser L."/>
            <person name="Pester M."/>
            <person name="Spring S."/>
            <person name="Ollivier B."/>
            <person name="Rattei T."/>
            <person name="Klenk H.-P."/>
            <person name="Wagner M."/>
            <person name="Loy A."/>
            <person name="Woyke T.J."/>
        </authorList>
    </citation>
    <scope>NUCLEOTIDE SEQUENCE [LARGE SCALE GENOMIC DNA]</scope>
    <source>
        <strain evidence="2 3">DSM 17734</strain>
    </source>
</reference>